<accession>M0G8U9</accession>
<evidence type="ECO:0000313" key="2">
    <source>
        <dbReference type="Proteomes" id="UP000011559"/>
    </source>
</evidence>
<feature type="non-terminal residue" evidence="1">
    <location>
        <position position="1"/>
    </location>
</feature>
<keyword evidence="2" id="KW-1185">Reference proteome</keyword>
<evidence type="ECO:0000313" key="1">
    <source>
        <dbReference type="EMBL" id="ELZ68625.1"/>
    </source>
</evidence>
<organism evidence="1 2">
    <name type="scientific">Haloferax prahovense (strain DSM 18310 / JCM 13924 / TL6)</name>
    <dbReference type="NCBI Taxonomy" id="1227461"/>
    <lineage>
        <taxon>Archaea</taxon>
        <taxon>Methanobacteriati</taxon>
        <taxon>Methanobacteriota</taxon>
        <taxon>Stenosarchaea group</taxon>
        <taxon>Halobacteria</taxon>
        <taxon>Halobacteriales</taxon>
        <taxon>Haloferacaceae</taxon>
        <taxon>Haloferax</taxon>
    </lineage>
</organism>
<gene>
    <name evidence="1" type="ORF">C457_11491</name>
</gene>
<dbReference type="EMBL" id="AOLG01000035">
    <property type="protein sequence ID" value="ELZ68625.1"/>
    <property type="molecule type" value="Genomic_DNA"/>
</dbReference>
<comment type="caution">
    <text evidence="1">The sequence shown here is derived from an EMBL/GenBank/DDBJ whole genome shotgun (WGS) entry which is preliminary data.</text>
</comment>
<protein>
    <submittedName>
        <fullName evidence="1">Uncharacterized protein</fullName>
    </submittedName>
</protein>
<name>M0G8U9_HALPT</name>
<reference evidence="1 2" key="1">
    <citation type="journal article" date="2014" name="PLoS Genet.">
        <title>Phylogenetically driven sequencing of extremely halophilic archaea reveals strategies for static and dynamic osmo-response.</title>
        <authorList>
            <person name="Becker E.A."/>
            <person name="Seitzer P.M."/>
            <person name="Tritt A."/>
            <person name="Larsen D."/>
            <person name="Krusor M."/>
            <person name="Yao A.I."/>
            <person name="Wu D."/>
            <person name="Madern D."/>
            <person name="Eisen J.A."/>
            <person name="Darling A.E."/>
            <person name="Facciotti M.T."/>
        </authorList>
    </citation>
    <scope>NUCLEOTIDE SEQUENCE [LARGE SCALE GENOMIC DNA]</scope>
    <source>
        <strain evidence="2">DSM 18310 / JCM 13924 / TL6</strain>
    </source>
</reference>
<dbReference type="AlphaFoldDB" id="M0G8U9"/>
<sequence>RLRPLDRSIGAGGSRQGRLLVVRPAGDGQECVTRECETDCTARFKLHIQLLLAGFSIEPCKVDDRMLSVIR</sequence>
<proteinExistence type="predicted"/>
<dbReference type="Proteomes" id="UP000011559">
    <property type="component" value="Unassembled WGS sequence"/>
</dbReference>